<dbReference type="InterPro" id="IPR050287">
    <property type="entry name" value="MTA/SAH_deaminase"/>
</dbReference>
<feature type="binding site" evidence="5">
    <location>
        <position position="305"/>
    </location>
    <ligand>
        <name>substrate</name>
    </ligand>
</feature>
<sequence length="436" mass="47126">MQIDLLVFPRWLVPVEPAGVVLEEHALAIDAGRIVAVLPADEARRSFEARETLTLADHAVMPGLVNAHAHSAMTLMRGIADDLPLMDWLQNHIWPTEGAHMSRQFCEDGLRLAAAEMIRGGTTCVNDMYFFPDASAAVADSVGLRAAIGMVVLDFPSAWAQNSDEYIHKGLEVHDSFKGNPLLRAVFAPHAPYTVSDAPLRTVRKYANELGIGIHMHVHETAFEVASAVEANGKRPWQRLKELDLLGPDFIAVHMTQLNDEEIAEAAQFGVSIAHCPESNLKLASGFCPVDKLLKAGVNVAIGTDGAASNNDLDLFGELRTGALLAKGVSGDPLALSAPQALHMATLAGAKALGWEQEFGSLAKGKSADFIAVNLDRAGTQPVYNVLSHLVYAANRDQVTDVYVAGRALMRDGLLLTVDEKAAVQKAREWQQRIKK</sequence>
<dbReference type="SUPFAM" id="SSF51338">
    <property type="entry name" value="Composite domain of metallo-dependent hydrolases"/>
    <property type="match status" value="1"/>
</dbReference>
<proteinExistence type="inferred from homology"/>
<dbReference type="InterPro" id="IPR023512">
    <property type="entry name" value="Deaminase_MtaD/DadD"/>
</dbReference>
<feature type="binding site" evidence="5">
    <location>
        <position position="97"/>
    </location>
    <ligand>
        <name>substrate</name>
    </ligand>
</feature>
<dbReference type="SUPFAM" id="SSF51556">
    <property type="entry name" value="Metallo-dependent hydrolases"/>
    <property type="match status" value="1"/>
</dbReference>
<feature type="binding site" evidence="5">
    <location>
        <position position="217"/>
    </location>
    <ligand>
        <name>Zn(2+)</name>
        <dbReference type="ChEBI" id="CHEBI:29105"/>
    </ligand>
</feature>
<dbReference type="RefSeq" id="WP_107940668.1">
    <property type="nucleotide sequence ID" value="NZ_QANS01000004.1"/>
</dbReference>
<protein>
    <recommendedName>
        <fullName evidence="5">5-methylthioadenosine/S-adenosylhomocysteine deaminase</fullName>
        <shortName evidence="5">MTA/SAH deaminase</shortName>
        <ecNumber evidence="5">3.5.4.28</ecNumber>
        <ecNumber evidence="5">3.5.4.31</ecNumber>
    </recommendedName>
</protein>
<gene>
    <name evidence="5" type="primary">mtaD</name>
    <name evidence="7" type="ORF">CJD38_12375</name>
</gene>
<dbReference type="Gene3D" id="3.20.20.140">
    <property type="entry name" value="Metal-dependent hydrolases"/>
    <property type="match status" value="1"/>
</dbReference>
<comment type="similarity">
    <text evidence="5">Belongs to the metallo-dependent hydrolases superfamily. MTA/SAH deaminase family.</text>
</comment>
<keyword evidence="3 5" id="KW-0378">Hydrolase</keyword>
<dbReference type="OrthoDB" id="9807210at2"/>
<feature type="binding site" evidence="5">
    <location>
        <position position="70"/>
    </location>
    <ligand>
        <name>Zn(2+)</name>
        <dbReference type="ChEBI" id="CHEBI:29105"/>
    </ligand>
</feature>
<accession>A0A2T5MER9</accession>
<keyword evidence="8" id="KW-1185">Reference proteome</keyword>
<feature type="domain" description="Amidohydrolase-related" evidence="6">
    <location>
        <begin position="60"/>
        <end position="408"/>
    </location>
</feature>
<feature type="binding site" evidence="5">
    <location>
        <position position="220"/>
    </location>
    <ligand>
        <name>substrate</name>
    </ligand>
</feature>
<dbReference type="FunFam" id="3.20.20.140:FF:000014">
    <property type="entry name" value="5-methylthioadenosine/S-adenosylhomocysteine deaminase"/>
    <property type="match status" value="1"/>
</dbReference>
<dbReference type="PANTHER" id="PTHR43794">
    <property type="entry name" value="AMINOHYDROLASE SSNA-RELATED"/>
    <property type="match status" value="1"/>
</dbReference>
<dbReference type="PANTHER" id="PTHR43794:SF11">
    <property type="entry name" value="AMIDOHYDROLASE-RELATED DOMAIN-CONTAINING PROTEIN"/>
    <property type="match status" value="1"/>
</dbReference>
<dbReference type="InterPro" id="IPR032466">
    <property type="entry name" value="Metal_Hydrolase"/>
</dbReference>
<comment type="caution">
    <text evidence="7">The sequence shown here is derived from an EMBL/GenBank/DDBJ whole genome shotgun (WGS) entry which is preliminary data.</text>
</comment>
<dbReference type="Gene3D" id="2.30.40.10">
    <property type="entry name" value="Urease, subunit C, domain 1"/>
    <property type="match status" value="1"/>
</dbReference>
<evidence type="ECO:0000256" key="5">
    <source>
        <dbReference type="HAMAP-Rule" id="MF_01281"/>
    </source>
</evidence>
<comment type="caution">
    <text evidence="5">Lacks conserved residue(s) required for the propagation of feature annotation.</text>
</comment>
<evidence type="ECO:0000313" key="8">
    <source>
        <dbReference type="Proteomes" id="UP000244248"/>
    </source>
</evidence>
<dbReference type="Proteomes" id="UP000244248">
    <property type="component" value="Unassembled WGS sequence"/>
</dbReference>
<dbReference type="EC" id="3.5.4.31" evidence="5"/>
<keyword evidence="4 5" id="KW-0862">Zinc</keyword>
<dbReference type="GO" id="GO:0090614">
    <property type="term" value="F:5'-methylthioadenosine deaminase activity"/>
    <property type="evidence" value="ECO:0007669"/>
    <property type="project" value="UniProtKB-UniRule"/>
</dbReference>
<evidence type="ECO:0000256" key="3">
    <source>
        <dbReference type="ARBA" id="ARBA00022801"/>
    </source>
</evidence>
<dbReference type="AlphaFoldDB" id="A0A2T5MER9"/>
<evidence type="ECO:0000259" key="6">
    <source>
        <dbReference type="Pfam" id="PF01979"/>
    </source>
</evidence>
<organism evidence="7 8">
    <name type="scientific">Stenotrophobium rhamnosiphilum</name>
    <dbReference type="NCBI Taxonomy" id="2029166"/>
    <lineage>
        <taxon>Bacteria</taxon>
        <taxon>Pseudomonadati</taxon>
        <taxon>Pseudomonadota</taxon>
        <taxon>Gammaproteobacteria</taxon>
        <taxon>Nevskiales</taxon>
        <taxon>Nevskiaceae</taxon>
        <taxon>Stenotrophobium</taxon>
    </lineage>
</organism>
<feature type="binding site" evidence="5">
    <location>
        <position position="305"/>
    </location>
    <ligand>
        <name>Zn(2+)</name>
        <dbReference type="ChEBI" id="CHEBI:29105"/>
    </ligand>
</feature>
<evidence type="ECO:0000313" key="7">
    <source>
        <dbReference type="EMBL" id="PTU31081.1"/>
    </source>
</evidence>
<dbReference type="Pfam" id="PF01979">
    <property type="entry name" value="Amidohydro_1"/>
    <property type="match status" value="1"/>
</dbReference>
<evidence type="ECO:0000256" key="1">
    <source>
        <dbReference type="ARBA" id="ARBA00006745"/>
    </source>
</evidence>
<dbReference type="NCBIfam" id="NF006549">
    <property type="entry name" value="PRK09045.1"/>
    <property type="match status" value="1"/>
</dbReference>
<evidence type="ECO:0000256" key="4">
    <source>
        <dbReference type="ARBA" id="ARBA00022833"/>
    </source>
</evidence>
<dbReference type="GO" id="GO:0046872">
    <property type="term" value="F:metal ion binding"/>
    <property type="evidence" value="ECO:0007669"/>
    <property type="project" value="UniProtKB-KW"/>
</dbReference>
<dbReference type="InterPro" id="IPR006680">
    <property type="entry name" value="Amidohydro-rel"/>
</dbReference>
<keyword evidence="2 5" id="KW-0479">Metal-binding</keyword>
<comment type="cofactor">
    <cofactor evidence="5">
        <name>Zn(2+)</name>
        <dbReference type="ChEBI" id="CHEBI:29105"/>
    </cofactor>
    <text evidence="5">Binds 1 zinc ion per subunit.</text>
</comment>
<dbReference type="EC" id="3.5.4.28" evidence="5"/>
<evidence type="ECO:0000256" key="2">
    <source>
        <dbReference type="ARBA" id="ARBA00022723"/>
    </source>
</evidence>
<dbReference type="CDD" id="cd01298">
    <property type="entry name" value="ATZ_TRZ_like"/>
    <property type="match status" value="1"/>
</dbReference>
<dbReference type="HAMAP" id="MF_01281">
    <property type="entry name" value="MTA_SAH_deamin"/>
    <property type="match status" value="1"/>
</dbReference>
<comment type="function">
    <text evidence="5">Catalyzes the deamination of 5-methylthioadenosine and S-adenosyl-L-homocysteine into 5-methylthioinosine and S-inosyl-L-homocysteine, respectively. Is also able to deaminate adenosine.</text>
</comment>
<name>A0A2T5MER9_9GAMM</name>
<dbReference type="GO" id="GO:0050270">
    <property type="term" value="F:S-adenosylhomocysteine deaminase activity"/>
    <property type="evidence" value="ECO:0007669"/>
    <property type="project" value="UniProtKB-UniRule"/>
</dbReference>
<comment type="catalytic activity">
    <reaction evidence="5">
        <text>S-methyl-5'-thioadenosine + H2O + H(+) = S-methyl-5'-thioinosine + NH4(+)</text>
        <dbReference type="Rhea" id="RHEA:25025"/>
        <dbReference type="ChEBI" id="CHEBI:15377"/>
        <dbReference type="ChEBI" id="CHEBI:15378"/>
        <dbReference type="ChEBI" id="CHEBI:17509"/>
        <dbReference type="ChEBI" id="CHEBI:28938"/>
        <dbReference type="ChEBI" id="CHEBI:48595"/>
        <dbReference type="EC" id="3.5.4.31"/>
    </reaction>
</comment>
<reference evidence="7 8" key="1">
    <citation type="submission" date="2018-04" db="EMBL/GenBank/DDBJ databases">
        <title>Novel species isolated from glacier.</title>
        <authorList>
            <person name="Liu Q."/>
            <person name="Xin Y.-H."/>
        </authorList>
    </citation>
    <scope>NUCLEOTIDE SEQUENCE [LARGE SCALE GENOMIC DNA]</scope>
    <source>
        <strain evidence="7 8">GT1R17</strain>
    </source>
</reference>
<comment type="similarity">
    <text evidence="1">Belongs to the metallo-dependent hydrolases superfamily. ATZ/TRZ family.</text>
</comment>
<dbReference type="EMBL" id="QANS01000004">
    <property type="protein sequence ID" value="PTU31081.1"/>
    <property type="molecule type" value="Genomic_DNA"/>
</dbReference>
<feature type="binding site" evidence="5">
    <location>
        <position position="190"/>
    </location>
    <ligand>
        <name>substrate</name>
    </ligand>
</feature>
<feature type="binding site" evidence="5">
    <location>
        <position position="68"/>
    </location>
    <ligand>
        <name>Zn(2+)</name>
        <dbReference type="ChEBI" id="CHEBI:29105"/>
    </ligand>
</feature>
<dbReference type="InterPro" id="IPR011059">
    <property type="entry name" value="Metal-dep_hydrolase_composite"/>
</dbReference>
<comment type="catalytic activity">
    <reaction evidence="5">
        <text>S-adenosyl-L-homocysteine + H2O + H(+) = S-inosyl-L-homocysteine + NH4(+)</text>
        <dbReference type="Rhea" id="RHEA:20716"/>
        <dbReference type="ChEBI" id="CHEBI:15377"/>
        <dbReference type="ChEBI" id="CHEBI:15378"/>
        <dbReference type="ChEBI" id="CHEBI:28938"/>
        <dbReference type="ChEBI" id="CHEBI:57856"/>
        <dbReference type="ChEBI" id="CHEBI:57985"/>
        <dbReference type="EC" id="3.5.4.28"/>
    </reaction>
</comment>